<name>A0ABS1RGI4_9RHOB</name>
<accession>A0ABS1RGI4</accession>
<proteinExistence type="predicted"/>
<dbReference type="EMBL" id="JAESIL010000020">
    <property type="protein sequence ID" value="MBL3577846.1"/>
    <property type="molecule type" value="Genomic_DNA"/>
</dbReference>
<reference evidence="3" key="1">
    <citation type="submission" date="2021-01" db="EMBL/GenBank/DDBJ databases">
        <title>Draft genomes of Rhodovulum sulfidophilum.</title>
        <authorList>
            <person name="Guzman M.S."/>
        </authorList>
    </citation>
    <scope>NUCLEOTIDE SEQUENCE [LARGE SCALE GENOMIC DNA]</scope>
    <source>
        <strain evidence="3">AB19</strain>
    </source>
</reference>
<sequence>MQRSCLSRGGRALSLALTLSLGLAGCKEEEDGGGSLASPSRDAGAGMTEAPGLWLEAGDAEDPAVFLARVTGSDPGRVAASFPAVAARYRESPRMIANRVVQVWHEAPRTDLPSLLLRLAAGAGEKDRRASIGPLVQRYRVLRDRGLPHEEALTEALEHLRR</sequence>
<dbReference type="Proteomes" id="UP000635853">
    <property type="component" value="Unassembled WGS sequence"/>
</dbReference>
<evidence type="ECO:0000313" key="2">
    <source>
        <dbReference type="EMBL" id="MBL3577846.1"/>
    </source>
</evidence>
<feature type="region of interest" description="Disordered" evidence="1">
    <location>
        <begin position="28"/>
        <end position="48"/>
    </location>
</feature>
<dbReference type="PROSITE" id="PS51257">
    <property type="entry name" value="PROKAR_LIPOPROTEIN"/>
    <property type="match status" value="1"/>
</dbReference>
<organism evidence="2 3">
    <name type="scientific">Rhodovulum visakhapatnamense</name>
    <dbReference type="NCBI Taxonomy" id="364297"/>
    <lineage>
        <taxon>Bacteria</taxon>
        <taxon>Pseudomonadati</taxon>
        <taxon>Pseudomonadota</taxon>
        <taxon>Alphaproteobacteria</taxon>
        <taxon>Rhodobacterales</taxon>
        <taxon>Paracoccaceae</taxon>
        <taxon>Rhodovulum</taxon>
    </lineage>
</organism>
<comment type="caution">
    <text evidence="2">The sequence shown here is derived from an EMBL/GenBank/DDBJ whole genome shotgun (WGS) entry which is preliminary data.</text>
</comment>
<evidence type="ECO:0000256" key="1">
    <source>
        <dbReference type="SAM" id="MobiDB-lite"/>
    </source>
</evidence>
<dbReference type="RefSeq" id="WP_202241490.1">
    <property type="nucleotide sequence ID" value="NZ_JAESIL010000020.1"/>
</dbReference>
<gene>
    <name evidence="2" type="ORF">JMJ92_06700</name>
</gene>
<keyword evidence="3" id="KW-1185">Reference proteome</keyword>
<protein>
    <submittedName>
        <fullName evidence="2">Uncharacterized protein</fullName>
    </submittedName>
</protein>
<evidence type="ECO:0000313" key="3">
    <source>
        <dbReference type="Proteomes" id="UP000635853"/>
    </source>
</evidence>